<protein>
    <recommendedName>
        <fullName evidence="9">Sulfate transport system permease protein CysT</fullName>
    </recommendedName>
</protein>
<evidence type="ECO:0000313" key="11">
    <source>
        <dbReference type="EMBL" id="OZY85651.1"/>
    </source>
</evidence>
<dbReference type="GO" id="GO:0015419">
    <property type="term" value="F:ABC-type sulfate transporter activity"/>
    <property type="evidence" value="ECO:0007669"/>
    <property type="project" value="UniProtKB-UniRule"/>
</dbReference>
<evidence type="ECO:0000256" key="6">
    <source>
        <dbReference type="ARBA" id="ARBA00023032"/>
    </source>
</evidence>
<dbReference type="InterPro" id="IPR035906">
    <property type="entry name" value="MetI-like_sf"/>
</dbReference>
<dbReference type="FunFam" id="1.10.3720.10:FF:000004">
    <property type="entry name" value="Sulfate transport system permease protein CysT"/>
    <property type="match status" value="1"/>
</dbReference>
<keyword evidence="3 9" id="KW-0813">Transport</keyword>
<feature type="transmembrane region" description="Helical" evidence="9">
    <location>
        <begin position="211"/>
        <end position="235"/>
    </location>
</feature>
<feature type="transmembrane region" description="Helical" evidence="9">
    <location>
        <begin position="113"/>
        <end position="137"/>
    </location>
</feature>
<dbReference type="CDD" id="cd06261">
    <property type="entry name" value="TM_PBP2"/>
    <property type="match status" value="1"/>
</dbReference>
<comment type="function">
    <text evidence="8">Part of the ABC transporter complex CysAWTP (TC 3.A.1.6.1) involved in sulfate/thiosulfate import. Probably responsible for the translocation of the substrate across the membrane.</text>
</comment>
<evidence type="ECO:0000256" key="1">
    <source>
        <dbReference type="ARBA" id="ARBA00004651"/>
    </source>
</evidence>
<feature type="transmembrane region" description="Helical" evidence="9">
    <location>
        <begin position="255"/>
        <end position="281"/>
    </location>
</feature>
<keyword evidence="12" id="KW-1185">Reference proteome</keyword>
<reference evidence="12" key="1">
    <citation type="submission" date="2017-05" db="EMBL/GenBank/DDBJ databases">
        <authorList>
            <person name="Barney B.M."/>
        </authorList>
    </citation>
    <scope>NUCLEOTIDE SEQUENCE [LARGE SCALE GENOMIC DNA]</scope>
    <source>
        <strain evidence="12">PSBB022</strain>
    </source>
</reference>
<keyword evidence="5 9" id="KW-1133">Transmembrane helix</keyword>
<accession>A0A266Q8F1</accession>
<evidence type="ECO:0000256" key="8">
    <source>
        <dbReference type="ARBA" id="ARBA00025323"/>
    </source>
</evidence>
<comment type="subunit">
    <text evidence="2">The complex is composed of two ATP-binding proteins (CysA), two transmembrane proteins (CysT and CysW) and a solute-binding protein (CysP).</text>
</comment>
<dbReference type="EMBL" id="NHNI01000001">
    <property type="protein sequence ID" value="OZY85651.1"/>
    <property type="molecule type" value="Genomic_DNA"/>
</dbReference>
<proteinExistence type="inferred from homology"/>
<evidence type="ECO:0000256" key="5">
    <source>
        <dbReference type="ARBA" id="ARBA00022989"/>
    </source>
</evidence>
<name>A0A266Q8F1_9GAMM</name>
<comment type="function">
    <text evidence="9">Part of the ABC transporter complex (TC 3.A.1.6.1) involved in sulfate/thiosulfate import.</text>
</comment>
<dbReference type="GO" id="GO:0005886">
    <property type="term" value="C:plasma membrane"/>
    <property type="evidence" value="ECO:0007669"/>
    <property type="project" value="UniProtKB-SubCell"/>
</dbReference>
<keyword evidence="7 9" id="KW-0472">Membrane</keyword>
<keyword evidence="4 9" id="KW-0812">Transmembrane</keyword>
<dbReference type="Pfam" id="PF00528">
    <property type="entry name" value="BPD_transp_1"/>
    <property type="match status" value="1"/>
</dbReference>
<dbReference type="InterPro" id="IPR005667">
    <property type="entry name" value="Sulph_transpt2"/>
</dbReference>
<dbReference type="PANTHER" id="PTHR30406">
    <property type="entry name" value="SULFATE TRANSPORT SYSTEM PERMEASE PROTEIN"/>
    <property type="match status" value="1"/>
</dbReference>
<dbReference type="Gene3D" id="1.10.3720.10">
    <property type="entry name" value="MetI-like"/>
    <property type="match status" value="1"/>
</dbReference>
<evidence type="ECO:0000256" key="3">
    <source>
        <dbReference type="ARBA" id="ARBA00022448"/>
    </source>
</evidence>
<dbReference type="Proteomes" id="UP000216101">
    <property type="component" value="Unassembled WGS sequence"/>
</dbReference>
<dbReference type="InterPro" id="IPR011865">
    <property type="entry name" value="CysT_permease"/>
</dbReference>
<evidence type="ECO:0000256" key="7">
    <source>
        <dbReference type="ARBA" id="ARBA00023136"/>
    </source>
</evidence>
<dbReference type="InterPro" id="IPR000515">
    <property type="entry name" value="MetI-like"/>
</dbReference>
<comment type="subcellular location">
    <subcellularLocation>
        <location evidence="1">Cell membrane</location>
        <topology evidence="1">Multi-pass membrane protein</topology>
    </subcellularLocation>
</comment>
<keyword evidence="6 9" id="KW-0764">Sulfate transport</keyword>
<dbReference type="PROSITE" id="PS50928">
    <property type="entry name" value="ABC_TM1"/>
    <property type="match status" value="1"/>
</dbReference>
<comment type="caution">
    <text evidence="9">Lacks conserved residue(s) required for the propagation of feature annotation.</text>
</comment>
<feature type="transmembrane region" description="Helical" evidence="9">
    <location>
        <begin position="28"/>
        <end position="52"/>
    </location>
</feature>
<dbReference type="NCBIfam" id="TIGR02139">
    <property type="entry name" value="permease_CysT"/>
    <property type="match status" value="1"/>
</dbReference>
<gene>
    <name evidence="11" type="ORF">CBP51_00935</name>
</gene>
<comment type="similarity">
    <text evidence="9">Belongs to the binding-protein-dependent transport system permease family. CysTW subfamily.</text>
</comment>
<evidence type="ECO:0000313" key="12">
    <source>
        <dbReference type="Proteomes" id="UP000216101"/>
    </source>
</evidence>
<dbReference type="SUPFAM" id="SSF161098">
    <property type="entry name" value="MetI-like"/>
    <property type="match status" value="1"/>
</dbReference>
<organism evidence="11 12">
    <name type="scientific">Cellvibrio mixtus</name>
    <dbReference type="NCBI Taxonomy" id="39650"/>
    <lineage>
        <taxon>Bacteria</taxon>
        <taxon>Pseudomonadati</taxon>
        <taxon>Pseudomonadota</taxon>
        <taxon>Gammaproteobacteria</taxon>
        <taxon>Cellvibrionales</taxon>
        <taxon>Cellvibrionaceae</taxon>
        <taxon>Cellvibrio</taxon>
    </lineage>
</organism>
<dbReference type="PANTHER" id="PTHR30406:SF10">
    <property type="entry name" value="SULFATE TRANSPORT SYSTEM PERMEASE PROTEIN CYST"/>
    <property type="match status" value="1"/>
</dbReference>
<evidence type="ECO:0000256" key="2">
    <source>
        <dbReference type="ARBA" id="ARBA00011779"/>
    </source>
</evidence>
<feature type="domain" description="ABC transmembrane type-1" evidence="10">
    <location>
        <begin position="75"/>
        <end position="278"/>
    </location>
</feature>
<evidence type="ECO:0000256" key="4">
    <source>
        <dbReference type="ARBA" id="ARBA00022692"/>
    </source>
</evidence>
<feature type="transmembrane region" description="Helical" evidence="9">
    <location>
        <begin position="143"/>
        <end position="164"/>
    </location>
</feature>
<feature type="transmembrane region" description="Helical" evidence="9">
    <location>
        <begin position="72"/>
        <end position="101"/>
    </location>
</feature>
<evidence type="ECO:0000256" key="9">
    <source>
        <dbReference type="RuleBase" id="RU366001"/>
    </source>
</evidence>
<dbReference type="NCBIfam" id="TIGR00969">
    <property type="entry name" value="3a0106s02"/>
    <property type="match status" value="1"/>
</dbReference>
<comment type="caution">
    <text evidence="11">The sequence shown here is derived from an EMBL/GenBank/DDBJ whole genome shotgun (WGS) entry which is preliminary data.</text>
</comment>
<sequence length="294" mass="32407">MSLSRFGSRLFSNPKGIFSRPKPVLPGLTLSLGLSVVYLSLIVLLPAIMLVLKAAEITWNELLFYFTDPRLIASFKVTFLAAALASIIDGIVGLLLAWILVRYEFRGRKFIDTLIDLPFALPTAVAGLTLSALFAANGWIGQWLAPLGITISYSFYGIILAMMFTSLPFVVRTIQPVLEDISPEYEEAAASLGANRAQIFYRIVWPHIFPAFLLGIGLAFVRSLGEFGAVIFIAGNMPYSTEVVSLMVFTYIGEYNYVAASAVALSILIVSLVFLLLIQLLQKYYQLPKSRSMP</sequence>
<evidence type="ECO:0000259" key="10">
    <source>
        <dbReference type="PROSITE" id="PS50928"/>
    </source>
</evidence>
<dbReference type="AlphaFoldDB" id="A0A266Q8F1"/>